<evidence type="ECO:0000256" key="1">
    <source>
        <dbReference type="ARBA" id="ARBA00008791"/>
    </source>
</evidence>
<reference evidence="3 4" key="1">
    <citation type="submission" date="2020-10" db="EMBL/GenBank/DDBJ databases">
        <title>Connecting structure to function with the recovery of over 1000 high-quality activated sludge metagenome-assembled genomes encoding full-length rRNA genes using long-read sequencing.</title>
        <authorList>
            <person name="Singleton C.M."/>
            <person name="Petriglieri F."/>
            <person name="Kristensen J.M."/>
            <person name="Kirkegaard R.H."/>
            <person name="Michaelsen T.Y."/>
            <person name="Andersen M.H."/>
            <person name="Karst S.M."/>
            <person name="Dueholm M.S."/>
            <person name="Nielsen P.H."/>
            <person name="Albertsen M."/>
        </authorList>
    </citation>
    <scope>NUCLEOTIDE SEQUENCE [LARGE SCALE GENOMIC DNA]</scope>
    <source>
        <strain evidence="3">Lyne_18-Q3-R50-59_MAXAC.006</strain>
    </source>
</reference>
<dbReference type="PANTHER" id="PTHR31964:SF113">
    <property type="entry name" value="USPA DOMAIN-CONTAINING PROTEIN"/>
    <property type="match status" value="1"/>
</dbReference>
<gene>
    <name evidence="3" type="ORF">IPN02_06355</name>
</gene>
<dbReference type="InterPro" id="IPR006016">
    <property type="entry name" value="UspA"/>
</dbReference>
<dbReference type="PRINTS" id="PR01438">
    <property type="entry name" value="UNVRSLSTRESS"/>
</dbReference>
<dbReference type="CDD" id="cd23659">
    <property type="entry name" value="USP_At3g01520-like"/>
    <property type="match status" value="1"/>
</dbReference>
<dbReference type="InterPro" id="IPR014729">
    <property type="entry name" value="Rossmann-like_a/b/a_fold"/>
</dbReference>
<dbReference type="Proteomes" id="UP000727993">
    <property type="component" value="Unassembled WGS sequence"/>
</dbReference>
<dbReference type="PANTHER" id="PTHR31964">
    <property type="entry name" value="ADENINE NUCLEOTIDE ALPHA HYDROLASES-LIKE SUPERFAMILY PROTEIN"/>
    <property type="match status" value="1"/>
</dbReference>
<evidence type="ECO:0000313" key="3">
    <source>
        <dbReference type="EMBL" id="MBK9296471.1"/>
    </source>
</evidence>
<dbReference type="Gene3D" id="3.40.50.620">
    <property type="entry name" value="HUPs"/>
    <property type="match status" value="1"/>
</dbReference>
<dbReference type="SUPFAM" id="SSF52402">
    <property type="entry name" value="Adenine nucleotide alpha hydrolases-like"/>
    <property type="match status" value="1"/>
</dbReference>
<dbReference type="Pfam" id="PF00582">
    <property type="entry name" value="Usp"/>
    <property type="match status" value="1"/>
</dbReference>
<dbReference type="InterPro" id="IPR006015">
    <property type="entry name" value="Universal_stress_UspA"/>
</dbReference>
<dbReference type="AlphaFoldDB" id="A0A936TCH0"/>
<protein>
    <submittedName>
        <fullName evidence="3">Universal stress protein</fullName>
    </submittedName>
</protein>
<dbReference type="EMBL" id="JADJZA010000002">
    <property type="protein sequence ID" value="MBK9296471.1"/>
    <property type="molecule type" value="Genomic_DNA"/>
</dbReference>
<sequence>MSSPALICLDGSELALQAAVAGLEVLRPDAALKLVAVIAEPDPTLVTGGGFTGSTMSAEAFDAQNAAAKADAEEMLATAQQALGLESVEHQVLIGSPGPTVCAYAEEIDATVIVIGSRGHGGLRRAFLGSVSDHIIRHAHCPVLVSGHDAVEEDD</sequence>
<evidence type="ECO:0000259" key="2">
    <source>
        <dbReference type="Pfam" id="PF00582"/>
    </source>
</evidence>
<organism evidence="3 4">
    <name type="scientific">Candidatus Neomicrothrix subdominans</name>
    <dbReference type="NCBI Taxonomy" id="2954438"/>
    <lineage>
        <taxon>Bacteria</taxon>
        <taxon>Bacillati</taxon>
        <taxon>Actinomycetota</taxon>
        <taxon>Acidimicrobiia</taxon>
        <taxon>Acidimicrobiales</taxon>
        <taxon>Microthrixaceae</taxon>
        <taxon>Candidatus Neomicrothrix</taxon>
    </lineage>
</organism>
<comment type="similarity">
    <text evidence="1">Belongs to the universal stress protein A family.</text>
</comment>
<evidence type="ECO:0000313" key="4">
    <source>
        <dbReference type="Proteomes" id="UP000727993"/>
    </source>
</evidence>
<accession>A0A936TCH0</accession>
<comment type="caution">
    <text evidence="3">The sequence shown here is derived from an EMBL/GenBank/DDBJ whole genome shotgun (WGS) entry which is preliminary data.</text>
</comment>
<feature type="domain" description="UspA" evidence="2">
    <location>
        <begin position="4"/>
        <end position="145"/>
    </location>
</feature>
<proteinExistence type="inferred from homology"/>
<name>A0A936TCH0_9ACTN</name>